<proteinExistence type="predicted"/>
<dbReference type="RefSeq" id="WP_239672290.1">
    <property type="nucleotide sequence ID" value="NZ_CP049742.1"/>
</dbReference>
<feature type="transmembrane region" description="Helical" evidence="1">
    <location>
        <begin position="6"/>
        <end position="27"/>
    </location>
</feature>
<gene>
    <name evidence="2" type="ORF">G8O30_11970</name>
</gene>
<keyword evidence="1" id="KW-0472">Membrane</keyword>
<feature type="transmembrane region" description="Helical" evidence="1">
    <location>
        <begin position="92"/>
        <end position="115"/>
    </location>
</feature>
<feature type="transmembrane region" description="Helical" evidence="1">
    <location>
        <begin position="39"/>
        <end position="57"/>
    </location>
</feature>
<dbReference type="EMBL" id="CP049742">
    <property type="protein sequence ID" value="QPC47617.1"/>
    <property type="molecule type" value="Genomic_DNA"/>
</dbReference>
<dbReference type="Proteomes" id="UP000593626">
    <property type="component" value="Chromosome"/>
</dbReference>
<keyword evidence="1" id="KW-0812">Transmembrane</keyword>
<dbReference type="KEGG" id="mcui:G8O30_11970"/>
<evidence type="ECO:0000313" key="3">
    <source>
        <dbReference type="Proteomes" id="UP000593626"/>
    </source>
</evidence>
<evidence type="ECO:0000256" key="1">
    <source>
        <dbReference type="SAM" id="Phobius"/>
    </source>
</evidence>
<keyword evidence="1" id="KW-1133">Transmembrane helix</keyword>
<accession>A0A7S8HGB0</accession>
<organism evidence="2 3">
    <name type="scientific">Mangrovibacillus cuniculi</name>
    <dbReference type="NCBI Taxonomy" id="2593652"/>
    <lineage>
        <taxon>Bacteria</taxon>
        <taxon>Bacillati</taxon>
        <taxon>Bacillota</taxon>
        <taxon>Bacilli</taxon>
        <taxon>Bacillales</taxon>
        <taxon>Bacillaceae</taxon>
        <taxon>Mangrovibacillus</taxon>
    </lineage>
</organism>
<keyword evidence="3" id="KW-1185">Reference proteome</keyword>
<sequence>MNINYTSNIIEIFFLLLSWGIVAYLAYRIQKKQTEKIKVWKIFVIIYIGLFCFSFNYTVDTELIRIPLLPLGVWILYFIWRKDQTKWEKYRRFAWLGFWSNLIFLTLGTVAMFVYPVMYANDNPSTFISKLDDPTILSIYMNVEEVELDEQNFLATLAKMKPAHIYSDKWYREAFEGYENPDKQERFPYLLEGAKGKWGSGVNSAIYIEKDGKGIYVATSKGHYYFRSEVSLLVGEKNE</sequence>
<evidence type="ECO:0000313" key="2">
    <source>
        <dbReference type="EMBL" id="QPC47617.1"/>
    </source>
</evidence>
<feature type="transmembrane region" description="Helical" evidence="1">
    <location>
        <begin position="63"/>
        <end position="80"/>
    </location>
</feature>
<reference evidence="2 3" key="1">
    <citation type="submission" date="2019-07" db="EMBL/GenBank/DDBJ databases">
        <title>Genome sequence of 2 isolates from Red Sea Mangroves.</title>
        <authorList>
            <person name="Sefrji F."/>
            <person name="Michoud G."/>
            <person name="Merlino G."/>
            <person name="Daffonchio D."/>
        </authorList>
    </citation>
    <scope>NUCLEOTIDE SEQUENCE [LARGE SCALE GENOMIC DNA]</scope>
    <source>
        <strain evidence="2 3">R1DC41</strain>
    </source>
</reference>
<dbReference type="AlphaFoldDB" id="A0A7S8HGB0"/>
<protein>
    <submittedName>
        <fullName evidence="2">Uncharacterized protein</fullName>
    </submittedName>
</protein>
<name>A0A7S8HGB0_9BACI</name>